<sequence length="367" mass="39699">MIIKNGNVFQEDGSYKVTDLYIENGRIAASEDEVTDKTQLDAAGLKVLPGLVDIHSHGAVRHDFSDADVDGLKIILQYEKSQGITSYCPTSMTLPKEELLKIFQTAKDVEQDETCARIVGINMEGPFLDPSKKGAHVEGYIRKPDIEFFRECNEAAGGLIKLVTLAPNMEGSEEFIRELHNEVVISVGHTAADYNCAAEAMKQGALHVTHLYNAMNPMGHREPGVIGAAADNENCMVELIGDGIHIHPATVRNTFRLFGDSRVVLISDSMMATGMENGIYELGGQEVTMKDRKATLADGTIAGSATCLFGCMKSVISMGVPEREAILAATANPARSIGIYDEVGSLTPGKRADIVLTDEELNIVKVL</sequence>
<dbReference type="Gene3D" id="3.20.20.140">
    <property type="entry name" value="Metal-dependent hydrolases"/>
    <property type="match status" value="1"/>
</dbReference>
<gene>
    <name evidence="10" type="primary">nagA_1</name>
    <name evidence="10" type="ORF">ERS852478_00982</name>
</gene>
<feature type="binding site" evidence="7">
    <location>
        <begin position="301"/>
        <end position="303"/>
    </location>
    <ligand>
        <name>substrate</name>
    </ligand>
</feature>
<reference evidence="10 11" key="1">
    <citation type="submission" date="2015-09" db="EMBL/GenBank/DDBJ databases">
        <authorList>
            <consortium name="Pathogen Informatics"/>
        </authorList>
    </citation>
    <scope>NUCLEOTIDE SEQUENCE [LARGE SCALE GENOMIC DNA]</scope>
    <source>
        <strain evidence="10 11">2789STDY5834863</strain>
    </source>
</reference>
<evidence type="ECO:0000256" key="1">
    <source>
        <dbReference type="ARBA" id="ARBA00010716"/>
    </source>
</evidence>
<feature type="binding site" evidence="7">
    <location>
        <position position="221"/>
    </location>
    <ligand>
        <name>substrate</name>
    </ligand>
</feature>
<dbReference type="Proteomes" id="UP000095431">
    <property type="component" value="Unassembled WGS sequence"/>
</dbReference>
<name>A0A173ZFT1_9FIRM</name>
<keyword evidence="2 8" id="KW-0479">Metal-binding</keyword>
<dbReference type="Gene3D" id="2.30.40.10">
    <property type="entry name" value="Urease, subunit C, domain 1"/>
    <property type="match status" value="1"/>
</dbReference>
<dbReference type="EC" id="3.5.1.25" evidence="10"/>
<feature type="binding site" evidence="8">
    <location>
        <position position="210"/>
    </location>
    <ligand>
        <name>Zn(2+)</name>
        <dbReference type="ChEBI" id="CHEBI:29105"/>
    </ligand>
</feature>
<dbReference type="CDD" id="cd00854">
    <property type="entry name" value="NagA"/>
    <property type="match status" value="1"/>
</dbReference>
<dbReference type="GO" id="GO:0008448">
    <property type="term" value="F:N-acetylglucosamine-6-phosphate deacetylase activity"/>
    <property type="evidence" value="ECO:0007669"/>
    <property type="project" value="UniProtKB-EC"/>
</dbReference>
<dbReference type="eggNOG" id="COG1820">
    <property type="taxonomic scope" value="Bacteria"/>
</dbReference>
<dbReference type="GO" id="GO:0006046">
    <property type="term" value="P:N-acetylglucosamine catabolic process"/>
    <property type="evidence" value="ECO:0007669"/>
    <property type="project" value="TreeGrafter"/>
</dbReference>
<dbReference type="NCBIfam" id="TIGR00221">
    <property type="entry name" value="nagA"/>
    <property type="match status" value="1"/>
</dbReference>
<dbReference type="AlphaFoldDB" id="A0A173ZFT1"/>
<evidence type="ECO:0000256" key="2">
    <source>
        <dbReference type="ARBA" id="ARBA00022723"/>
    </source>
</evidence>
<feature type="binding site" evidence="7">
    <location>
        <position position="135"/>
    </location>
    <ligand>
        <name>substrate</name>
    </ligand>
</feature>
<keyword evidence="4 5" id="KW-0119">Carbohydrate metabolism</keyword>
<dbReference type="InterPro" id="IPR006680">
    <property type="entry name" value="Amidohydro-rel"/>
</dbReference>
<evidence type="ECO:0000313" key="11">
    <source>
        <dbReference type="Proteomes" id="UP000095431"/>
    </source>
</evidence>
<feature type="active site" description="Proton donor/acceptor" evidence="6">
    <location>
        <position position="268"/>
    </location>
</feature>
<dbReference type="PANTHER" id="PTHR11113:SF14">
    <property type="entry name" value="N-ACETYLGLUCOSAMINE-6-PHOSPHATE DEACETYLASE"/>
    <property type="match status" value="1"/>
</dbReference>
<accession>A0A173ZFT1</accession>
<evidence type="ECO:0000259" key="9">
    <source>
        <dbReference type="Pfam" id="PF01979"/>
    </source>
</evidence>
<feature type="binding site" evidence="7">
    <location>
        <begin position="213"/>
        <end position="214"/>
    </location>
    <ligand>
        <name>substrate</name>
    </ligand>
</feature>
<evidence type="ECO:0000313" key="10">
    <source>
        <dbReference type="EMBL" id="CUN75094.1"/>
    </source>
</evidence>
<evidence type="ECO:0000256" key="4">
    <source>
        <dbReference type="ARBA" id="ARBA00023277"/>
    </source>
</evidence>
<dbReference type="SUPFAM" id="SSF51556">
    <property type="entry name" value="Metallo-dependent hydrolases"/>
    <property type="match status" value="1"/>
</dbReference>
<dbReference type="InterPro" id="IPR011059">
    <property type="entry name" value="Metal-dep_hydrolase_composite"/>
</dbReference>
<dbReference type="Pfam" id="PF01979">
    <property type="entry name" value="Amidohydro_1"/>
    <property type="match status" value="1"/>
</dbReference>
<dbReference type="PIRSF" id="PIRSF038994">
    <property type="entry name" value="NagA"/>
    <property type="match status" value="1"/>
</dbReference>
<protein>
    <submittedName>
        <fullName evidence="10">N-acetylglucosamine-6-phosphate deacetylase</fullName>
        <ecNumber evidence="10">3.5.1.25</ecNumber>
    </submittedName>
</protein>
<evidence type="ECO:0000256" key="7">
    <source>
        <dbReference type="PIRSR" id="PIRSR038994-2"/>
    </source>
</evidence>
<evidence type="ECO:0000256" key="5">
    <source>
        <dbReference type="PIRNR" id="PIRNR038994"/>
    </source>
</evidence>
<dbReference type="InterPro" id="IPR003764">
    <property type="entry name" value="GlcNAc_6-P_deAcase"/>
</dbReference>
<proteinExistence type="inferred from homology"/>
<evidence type="ECO:0000256" key="8">
    <source>
        <dbReference type="PIRSR" id="PIRSR038994-3"/>
    </source>
</evidence>
<evidence type="ECO:0000256" key="3">
    <source>
        <dbReference type="ARBA" id="ARBA00022801"/>
    </source>
</evidence>
<dbReference type="RefSeq" id="WP_055199869.1">
    <property type="nucleotide sequence ID" value="NZ_BTHH01000004.1"/>
</dbReference>
<feature type="binding site" evidence="8">
    <location>
        <position position="124"/>
    </location>
    <ligand>
        <name>Zn(2+)</name>
        <dbReference type="ChEBI" id="CHEBI:29105"/>
    </ligand>
</feature>
<dbReference type="EMBL" id="CYZN01000005">
    <property type="protein sequence ID" value="CUN75094.1"/>
    <property type="molecule type" value="Genomic_DNA"/>
</dbReference>
<dbReference type="GO" id="GO:0046872">
    <property type="term" value="F:metal ion binding"/>
    <property type="evidence" value="ECO:0007669"/>
    <property type="project" value="UniProtKB-KW"/>
</dbReference>
<dbReference type="InterPro" id="IPR032466">
    <property type="entry name" value="Metal_Hydrolase"/>
</dbReference>
<feature type="binding site" evidence="8">
    <location>
        <position position="189"/>
    </location>
    <ligand>
        <name>Zn(2+)</name>
        <dbReference type="ChEBI" id="CHEBI:29105"/>
    </ligand>
</feature>
<feature type="binding site" evidence="7">
    <location>
        <position position="245"/>
    </location>
    <ligand>
        <name>substrate</name>
    </ligand>
</feature>
<comment type="cofactor">
    <cofactor evidence="8">
        <name>a divalent metal cation</name>
        <dbReference type="ChEBI" id="CHEBI:60240"/>
    </cofactor>
    <text evidence="8">Binds 1 divalent metal cation per subunit.</text>
</comment>
<dbReference type="SUPFAM" id="SSF51338">
    <property type="entry name" value="Composite domain of metallo-dependent hydrolases"/>
    <property type="match status" value="1"/>
</dbReference>
<comment type="similarity">
    <text evidence="1 5">Belongs to the metallo-dependent hydrolases superfamily. NagA family.</text>
</comment>
<dbReference type="PANTHER" id="PTHR11113">
    <property type="entry name" value="N-ACETYLGLUCOSAMINE-6-PHOSPHATE DEACETYLASE"/>
    <property type="match status" value="1"/>
</dbReference>
<organism evidence="10 11">
    <name type="scientific">Blautia wexlerae</name>
    <dbReference type="NCBI Taxonomy" id="418240"/>
    <lineage>
        <taxon>Bacteria</taxon>
        <taxon>Bacillati</taxon>
        <taxon>Bacillota</taxon>
        <taxon>Clostridia</taxon>
        <taxon>Lachnospirales</taxon>
        <taxon>Lachnospiraceae</taxon>
        <taxon>Blautia</taxon>
    </lineage>
</organism>
<feature type="domain" description="Amidohydrolase-related" evidence="9">
    <location>
        <begin position="47"/>
        <end position="359"/>
    </location>
</feature>
<evidence type="ECO:0000256" key="6">
    <source>
        <dbReference type="PIRSR" id="PIRSR038994-1"/>
    </source>
</evidence>
<keyword evidence="3 5" id="KW-0378">Hydrolase</keyword>